<keyword evidence="3" id="KW-1185">Reference proteome</keyword>
<dbReference type="EMBL" id="KN819412">
    <property type="protein sequence ID" value="KIJ10243.1"/>
    <property type="molecule type" value="Genomic_DNA"/>
</dbReference>
<evidence type="ECO:0000313" key="2">
    <source>
        <dbReference type="EMBL" id="KIJ10243.1"/>
    </source>
</evidence>
<dbReference type="HOGENOM" id="CLU_002498_6_1_1"/>
<evidence type="ECO:0000256" key="1">
    <source>
        <dbReference type="SAM" id="MobiDB-lite"/>
    </source>
</evidence>
<proteinExistence type="predicted"/>
<dbReference type="Proteomes" id="UP000053647">
    <property type="component" value="Unassembled WGS sequence"/>
</dbReference>
<organism evidence="2 3">
    <name type="scientific">Paxillus involutus ATCC 200175</name>
    <dbReference type="NCBI Taxonomy" id="664439"/>
    <lineage>
        <taxon>Eukaryota</taxon>
        <taxon>Fungi</taxon>
        <taxon>Dikarya</taxon>
        <taxon>Basidiomycota</taxon>
        <taxon>Agaricomycotina</taxon>
        <taxon>Agaricomycetes</taxon>
        <taxon>Agaricomycetidae</taxon>
        <taxon>Boletales</taxon>
        <taxon>Paxilineae</taxon>
        <taxon>Paxillaceae</taxon>
        <taxon>Paxillus</taxon>
    </lineage>
</organism>
<accession>A0A0C9THK4</accession>
<reference evidence="3" key="2">
    <citation type="submission" date="2015-01" db="EMBL/GenBank/DDBJ databases">
        <title>Evolutionary Origins and Diversification of the Mycorrhizal Mutualists.</title>
        <authorList>
            <consortium name="DOE Joint Genome Institute"/>
            <consortium name="Mycorrhizal Genomics Consortium"/>
            <person name="Kohler A."/>
            <person name="Kuo A."/>
            <person name="Nagy L.G."/>
            <person name="Floudas D."/>
            <person name="Copeland A."/>
            <person name="Barry K.W."/>
            <person name="Cichocki N."/>
            <person name="Veneault-Fourrey C."/>
            <person name="LaButti K."/>
            <person name="Lindquist E.A."/>
            <person name="Lipzen A."/>
            <person name="Lundell T."/>
            <person name="Morin E."/>
            <person name="Murat C."/>
            <person name="Riley R."/>
            <person name="Ohm R."/>
            <person name="Sun H."/>
            <person name="Tunlid A."/>
            <person name="Henrissat B."/>
            <person name="Grigoriev I.V."/>
            <person name="Hibbett D.S."/>
            <person name="Martin F."/>
        </authorList>
    </citation>
    <scope>NUCLEOTIDE SEQUENCE [LARGE SCALE GENOMIC DNA]</scope>
    <source>
        <strain evidence="3">ATCC 200175</strain>
    </source>
</reference>
<dbReference type="AlphaFoldDB" id="A0A0C9THK4"/>
<feature type="non-terminal residue" evidence="2">
    <location>
        <position position="1"/>
    </location>
</feature>
<gene>
    <name evidence="2" type="ORF">PAXINDRAFT_86346</name>
</gene>
<reference evidence="2 3" key="1">
    <citation type="submission" date="2014-06" db="EMBL/GenBank/DDBJ databases">
        <authorList>
            <consortium name="DOE Joint Genome Institute"/>
            <person name="Kuo A."/>
            <person name="Kohler A."/>
            <person name="Nagy L.G."/>
            <person name="Floudas D."/>
            <person name="Copeland A."/>
            <person name="Barry K.W."/>
            <person name="Cichocki N."/>
            <person name="Veneault-Fourrey C."/>
            <person name="LaButti K."/>
            <person name="Lindquist E.A."/>
            <person name="Lipzen A."/>
            <person name="Lundell T."/>
            <person name="Morin E."/>
            <person name="Murat C."/>
            <person name="Sun H."/>
            <person name="Tunlid A."/>
            <person name="Henrissat B."/>
            <person name="Grigoriev I.V."/>
            <person name="Hibbett D.S."/>
            <person name="Martin F."/>
            <person name="Nordberg H.P."/>
            <person name="Cantor M.N."/>
            <person name="Hua S.X."/>
        </authorList>
    </citation>
    <scope>NUCLEOTIDE SEQUENCE [LARGE SCALE GENOMIC DNA]</scope>
    <source>
        <strain evidence="2 3">ATCC 200175</strain>
    </source>
</reference>
<sequence length="249" mass="28124">ILGIYHVNVQYIGPGMNDYLPQWLDFLHVQWFEWIPPRRGKSGISLDALQFLPMDDVDVFDFVDPADVLRGCHLIPAFAKGKLHQDRIAISPIAKDSEDWKCYYINRYGASTSLDDVIFYSHPTQRFVDRDMLLRYHWGLGVGHTYSHVWGGPMVNSQSKSDRLHSPLAHSSMQNDSPDRTHATTGGSSMLEEPGDPDAEFSITDQDALEWEGSGGEADTEEDNDELDNDAFVRYEMYGSDSGDGEDED</sequence>
<protein>
    <submittedName>
        <fullName evidence="2">Uncharacterized protein</fullName>
    </submittedName>
</protein>
<feature type="region of interest" description="Disordered" evidence="1">
    <location>
        <begin position="157"/>
        <end position="228"/>
    </location>
</feature>
<dbReference type="OrthoDB" id="2654015at2759"/>
<name>A0A0C9THK4_PAXIN</name>
<feature type="compositionally biased region" description="Acidic residues" evidence="1">
    <location>
        <begin position="218"/>
        <end position="228"/>
    </location>
</feature>
<evidence type="ECO:0000313" key="3">
    <source>
        <dbReference type="Proteomes" id="UP000053647"/>
    </source>
</evidence>